<evidence type="ECO:0000313" key="2">
    <source>
        <dbReference type="WBParaSite" id="maker-PairedContig_4389-snap-gene-3.23-mRNA-1"/>
    </source>
</evidence>
<feature type="transmembrane region" description="Helical" evidence="1">
    <location>
        <begin position="421"/>
        <end position="448"/>
    </location>
</feature>
<feature type="transmembrane region" description="Helical" evidence="1">
    <location>
        <begin position="359"/>
        <end position="378"/>
    </location>
</feature>
<keyword evidence="1" id="KW-0472">Membrane</keyword>
<feature type="transmembrane region" description="Helical" evidence="1">
    <location>
        <begin position="77"/>
        <end position="97"/>
    </location>
</feature>
<feature type="transmembrane region" description="Helical" evidence="1">
    <location>
        <begin position="277"/>
        <end position="296"/>
    </location>
</feature>
<feature type="transmembrane region" description="Helical" evidence="1">
    <location>
        <begin position="218"/>
        <end position="241"/>
    </location>
</feature>
<feature type="transmembrane region" description="Helical" evidence="1">
    <location>
        <begin position="43"/>
        <end position="65"/>
    </location>
</feature>
<reference evidence="2" key="1">
    <citation type="submission" date="2016-11" db="UniProtKB">
        <authorList>
            <consortium name="WormBaseParasite"/>
        </authorList>
    </citation>
    <scope>IDENTIFICATION</scope>
    <source>
        <strain evidence="2">pt0022</strain>
    </source>
</reference>
<dbReference type="WBParaSite" id="maker-PairedContig_4389-snap-gene-3.23-mRNA-1">
    <property type="protein sequence ID" value="maker-PairedContig_4389-snap-gene-3.23-mRNA-1"/>
    <property type="gene ID" value="maker-PairedContig_4389-snap-gene-3.23"/>
</dbReference>
<keyword evidence="1" id="KW-0812">Transmembrane</keyword>
<feature type="transmembrane region" description="Helical" evidence="1">
    <location>
        <begin position="128"/>
        <end position="154"/>
    </location>
</feature>
<feature type="transmembrane region" description="Helical" evidence="1">
    <location>
        <begin position="484"/>
        <end position="502"/>
    </location>
</feature>
<feature type="transmembrane region" description="Helical" evidence="1">
    <location>
        <begin position="253"/>
        <end position="271"/>
    </location>
</feature>
<feature type="transmembrane region" description="Helical" evidence="1">
    <location>
        <begin position="317"/>
        <end position="339"/>
    </location>
</feature>
<feature type="transmembrane region" description="Helical" evidence="1">
    <location>
        <begin position="399"/>
        <end position="415"/>
    </location>
</feature>
<name>A0A1I8ERZ4_WUCBA</name>
<feature type="transmembrane region" description="Helical" evidence="1">
    <location>
        <begin position="175"/>
        <end position="198"/>
    </location>
</feature>
<proteinExistence type="predicted"/>
<organism evidence="2">
    <name type="scientific">Wuchereria bancrofti</name>
    <dbReference type="NCBI Taxonomy" id="6293"/>
    <lineage>
        <taxon>Eukaryota</taxon>
        <taxon>Metazoa</taxon>
        <taxon>Ecdysozoa</taxon>
        <taxon>Nematoda</taxon>
        <taxon>Chromadorea</taxon>
        <taxon>Rhabditida</taxon>
        <taxon>Spirurina</taxon>
        <taxon>Spiruromorpha</taxon>
        <taxon>Filarioidea</taxon>
        <taxon>Onchocercidae</taxon>
        <taxon>Wuchereria</taxon>
    </lineage>
</organism>
<sequence length="697" mass="78871">MDKIHRTSRILTIVGVVSALNAFLAGCIQAEKSYHTEHFTNTHWITIISLFAGIASSLCPSFTFLSTLSILAIIVDIFALAICSAAVIADFFNVIAICKDFSSLTKNVFVTRIQVQLFSVTSLPWPDYVYGLLSYSTVDMVLSAVSVALILLILSSCHRCFLDVQMERHSIPLSIIGCALIVTSVLKFFSWIAELYFLRSIGNVIRYTFIHYTTDEPLWIMLNVALGIFSTDLFILQVINSQNVKIEVFLDKLKNYFLMIFGILCILRVPTNSPTRIITFCLSSISIYPTVTYLWIDYRWFSNAVISGTAFAKWIPDWLSVLSLSTGITHVLLLIILTLTLINSCGQLLHVNFSSQFRTFLFISGMIAGTISVALFAFDIISTRLEAFYKIFHGNEQKAPFLTTLVTAFLFFASAREVNFFVIPALLTTLLFCIQSTTFLLISYLYLSWNGYYADEVCEIFYRGSAWCTNYLTISGAISHFMEALLYFFVLVASCALAYIIWRVVQINPRRGSYNIGGKSMVAVKFEKLIEKIGFALLIAGAVVLIATVYEFIWNSSRHPLIVLLTSLYHVSLTVTLLIFPLYQIVVSRDLYANLLHCTCLLMINTQEIQTENDFKISNNVRFIVGEATSWSWRIHNTAEVFALGAHFATIIWCLRILDIVNNTRISHTPQPFVEFRNPLSTDEMTVQHYTYSFQDV</sequence>
<feature type="transmembrane region" description="Helical" evidence="1">
    <location>
        <begin position="560"/>
        <end position="583"/>
    </location>
</feature>
<feature type="transmembrane region" description="Helical" evidence="1">
    <location>
        <begin position="460"/>
        <end position="478"/>
    </location>
</feature>
<protein>
    <submittedName>
        <fullName evidence="2">Uncharacterized protein</fullName>
    </submittedName>
</protein>
<accession>A0A1I8ERZ4</accession>
<dbReference type="AlphaFoldDB" id="A0A1I8ERZ4"/>
<keyword evidence="1" id="KW-1133">Transmembrane helix</keyword>
<feature type="transmembrane region" description="Helical" evidence="1">
    <location>
        <begin position="535"/>
        <end position="554"/>
    </location>
</feature>
<evidence type="ECO:0000256" key="1">
    <source>
        <dbReference type="SAM" id="Phobius"/>
    </source>
</evidence>
<dbReference type="PROSITE" id="PS51257">
    <property type="entry name" value="PROKAR_LIPOPROTEIN"/>
    <property type="match status" value="1"/>
</dbReference>